<gene>
    <name evidence="2" type="ORF">KV110_33265</name>
</gene>
<feature type="region of interest" description="Disordered" evidence="1">
    <location>
        <begin position="1"/>
        <end position="35"/>
    </location>
</feature>
<accession>A0ABX8RPN2</accession>
<name>A0ABX8RPN2_NOCIO</name>
<dbReference type="Proteomes" id="UP000694257">
    <property type="component" value="Chromosome"/>
</dbReference>
<proteinExistence type="predicted"/>
<sequence length="142" mass="15980">MTESRQQRRARERAEQKAASGLGPNPRFVHTEPPNRPVTINARVVWSDDPDYAPEAIWHATWEEVEPEPAPLPNGRDINDLVQVTSYMDGDDLELLVAEVLGAIAQEWPNDDLTVSWSLDADAREEANKLGVTFPTRRLKPV</sequence>
<evidence type="ECO:0000313" key="3">
    <source>
        <dbReference type="Proteomes" id="UP000694257"/>
    </source>
</evidence>
<protein>
    <submittedName>
        <fullName evidence="2">Uncharacterized protein</fullName>
    </submittedName>
</protein>
<keyword evidence="3" id="KW-1185">Reference proteome</keyword>
<evidence type="ECO:0000256" key="1">
    <source>
        <dbReference type="SAM" id="MobiDB-lite"/>
    </source>
</evidence>
<reference evidence="2 3" key="1">
    <citation type="submission" date="2021-07" db="EMBL/GenBank/DDBJ databases">
        <title>Whole Genome Sequence of Nocardia Iowensis.</title>
        <authorList>
            <person name="Lamm A."/>
            <person name="Collins-Fairclough A.M."/>
            <person name="Bunk B."/>
            <person name="Sproer C."/>
        </authorList>
    </citation>
    <scope>NUCLEOTIDE SEQUENCE [LARGE SCALE GENOMIC DNA]</scope>
    <source>
        <strain evidence="2 3">NRRL 5646</strain>
    </source>
</reference>
<organism evidence="2 3">
    <name type="scientific">Nocardia iowensis</name>
    <dbReference type="NCBI Taxonomy" id="204891"/>
    <lineage>
        <taxon>Bacteria</taxon>
        <taxon>Bacillati</taxon>
        <taxon>Actinomycetota</taxon>
        <taxon>Actinomycetes</taxon>
        <taxon>Mycobacteriales</taxon>
        <taxon>Nocardiaceae</taxon>
        <taxon>Nocardia</taxon>
    </lineage>
</organism>
<evidence type="ECO:0000313" key="2">
    <source>
        <dbReference type="EMBL" id="QXN90245.1"/>
    </source>
</evidence>
<dbReference type="EMBL" id="CP078145">
    <property type="protein sequence ID" value="QXN90245.1"/>
    <property type="molecule type" value="Genomic_DNA"/>
</dbReference>
<dbReference type="RefSeq" id="WP_218471117.1">
    <property type="nucleotide sequence ID" value="NZ_BAABJN010000006.1"/>
</dbReference>